<dbReference type="EMBL" id="JACOZA010000008">
    <property type="protein sequence ID" value="MBI2096641.1"/>
    <property type="molecule type" value="Genomic_DNA"/>
</dbReference>
<protein>
    <recommendedName>
        <fullName evidence="1">Segregation and condensation protein A</fullName>
    </recommendedName>
</protein>
<evidence type="ECO:0000256" key="2">
    <source>
        <dbReference type="SAM" id="Coils"/>
    </source>
</evidence>
<proteinExistence type="predicted"/>
<sequence length="215" mass="24876">MRPAIDFDIKQERFQGPLDLLLDLIEREKLPINEISLAGVTDEFLAKVKAMKVVDQEALAEFLVIAAQLMLIKSRSLLPHLELSQEEEESIEDLERRLELYRRLKILAEEITPKLTAGGFWEAFAAVLRALPQLQKLAEEKLRKVISLEERIRDIQQRLTRRLERAFSEIVKGSKEKVDIIVSFLAILELAKQKLVTLHQKELFRDIIVKAENTK</sequence>
<gene>
    <name evidence="3" type="ORF">HYT40_00570</name>
</gene>
<keyword evidence="2" id="KW-0175">Coiled coil</keyword>
<accession>A0A931WPD3</accession>
<dbReference type="PANTHER" id="PTHR33969:SF2">
    <property type="entry name" value="SEGREGATION AND CONDENSATION PROTEIN A"/>
    <property type="match status" value="1"/>
</dbReference>
<evidence type="ECO:0000256" key="1">
    <source>
        <dbReference type="ARBA" id="ARBA00044777"/>
    </source>
</evidence>
<feature type="coiled-coil region" evidence="2">
    <location>
        <begin position="84"/>
        <end position="158"/>
    </location>
</feature>
<dbReference type="Gene3D" id="6.10.250.2410">
    <property type="match status" value="1"/>
</dbReference>
<dbReference type="InterPro" id="IPR023093">
    <property type="entry name" value="ScpA-like_C"/>
</dbReference>
<dbReference type="Proteomes" id="UP000724148">
    <property type="component" value="Unassembled WGS sequence"/>
</dbReference>
<evidence type="ECO:0000313" key="3">
    <source>
        <dbReference type="EMBL" id="MBI2096641.1"/>
    </source>
</evidence>
<comment type="caution">
    <text evidence="3">The sequence shown here is derived from an EMBL/GenBank/DDBJ whole genome shotgun (WGS) entry which is preliminary data.</text>
</comment>
<dbReference type="AlphaFoldDB" id="A0A931WPD3"/>
<organism evidence="3 4">
    <name type="scientific">Candidatus Sungiibacteriota bacterium</name>
    <dbReference type="NCBI Taxonomy" id="2750080"/>
    <lineage>
        <taxon>Bacteria</taxon>
        <taxon>Candidatus Sungiibacteriota</taxon>
    </lineage>
</organism>
<dbReference type="Pfam" id="PF02616">
    <property type="entry name" value="SMC_ScpA"/>
    <property type="match status" value="2"/>
</dbReference>
<evidence type="ECO:0000313" key="4">
    <source>
        <dbReference type="Proteomes" id="UP000724148"/>
    </source>
</evidence>
<name>A0A931WPD3_9BACT</name>
<reference evidence="3" key="1">
    <citation type="submission" date="2020-07" db="EMBL/GenBank/DDBJ databases">
        <title>Huge and variable diversity of episymbiotic CPR bacteria and DPANN archaea in groundwater ecosystems.</title>
        <authorList>
            <person name="He C.Y."/>
            <person name="Keren R."/>
            <person name="Whittaker M."/>
            <person name="Farag I.F."/>
            <person name="Doudna J."/>
            <person name="Cate J.H.D."/>
            <person name="Banfield J.F."/>
        </authorList>
    </citation>
    <scope>NUCLEOTIDE SEQUENCE</scope>
    <source>
        <strain evidence="3">NC_groundwater_193_Ag_S-0.1um_51_7</strain>
    </source>
</reference>
<dbReference type="PANTHER" id="PTHR33969">
    <property type="entry name" value="SEGREGATION AND CONDENSATION PROTEIN A"/>
    <property type="match status" value="1"/>
</dbReference>
<dbReference type="InterPro" id="IPR003768">
    <property type="entry name" value="ScpA"/>
</dbReference>
<dbReference type="Gene3D" id="1.10.10.580">
    <property type="entry name" value="Structural maintenance of chromosome 1. Chain E"/>
    <property type="match status" value="1"/>
</dbReference>